<feature type="transmembrane region" description="Helical" evidence="1">
    <location>
        <begin position="20"/>
        <end position="38"/>
    </location>
</feature>
<evidence type="ECO:0000313" key="2">
    <source>
        <dbReference type="EMBL" id="KJL49563.1"/>
    </source>
</evidence>
<keyword evidence="3" id="KW-1185">Reference proteome</keyword>
<feature type="transmembrane region" description="Helical" evidence="1">
    <location>
        <begin position="44"/>
        <end position="61"/>
    </location>
</feature>
<evidence type="ECO:0000313" key="3">
    <source>
        <dbReference type="Proteomes" id="UP000033900"/>
    </source>
</evidence>
<organism evidence="2 3">
    <name type="scientific">Microbacterium hydrocarbonoxydans</name>
    <dbReference type="NCBI Taxonomy" id="273678"/>
    <lineage>
        <taxon>Bacteria</taxon>
        <taxon>Bacillati</taxon>
        <taxon>Actinomycetota</taxon>
        <taxon>Actinomycetes</taxon>
        <taxon>Micrococcales</taxon>
        <taxon>Microbacteriaceae</taxon>
        <taxon>Microbacterium</taxon>
    </lineage>
</organism>
<accession>A0A0M2HYP1</accession>
<keyword evidence="1" id="KW-0812">Transmembrane</keyword>
<protein>
    <submittedName>
        <fullName evidence="2">Uncharacterized protein</fullName>
    </submittedName>
</protein>
<keyword evidence="1" id="KW-1133">Transmembrane helix</keyword>
<gene>
    <name evidence="2" type="ORF">RS84_00037</name>
</gene>
<dbReference type="EMBL" id="JYJB01000002">
    <property type="protein sequence ID" value="KJL49563.1"/>
    <property type="molecule type" value="Genomic_DNA"/>
</dbReference>
<keyword evidence="1" id="KW-0472">Membrane</keyword>
<feature type="transmembrane region" description="Helical" evidence="1">
    <location>
        <begin position="73"/>
        <end position="92"/>
    </location>
</feature>
<reference evidence="2 3" key="1">
    <citation type="submission" date="2015-02" db="EMBL/GenBank/DDBJ databases">
        <title>Draft genome sequences of ten Microbacterium spp. with emphasis on heavy metal contaminated environments.</title>
        <authorList>
            <person name="Corretto E."/>
        </authorList>
    </citation>
    <scope>NUCLEOTIDE SEQUENCE [LARGE SCALE GENOMIC DNA]</scope>
    <source>
        <strain evidence="2 3">SA35</strain>
    </source>
</reference>
<dbReference type="Proteomes" id="UP000033900">
    <property type="component" value="Unassembled WGS sequence"/>
</dbReference>
<evidence type="ECO:0000256" key="1">
    <source>
        <dbReference type="SAM" id="Phobius"/>
    </source>
</evidence>
<dbReference type="PATRIC" id="fig|273678.4.peg.33"/>
<proteinExistence type="predicted"/>
<sequence>MSKAATAPAPRARLRWTPTATLYAVLAALVVIVVSASLTGNPFGAYFAAYVSTALVIYGLLDLTRKIRARRSVARTLPVLATGLVTGLFMNMGMVLGWSVYLAFLVGQLFTVGLVVWLMSSDKPKA</sequence>
<dbReference type="RefSeq" id="WP_045255742.1">
    <property type="nucleotide sequence ID" value="NZ_JYJB01000002.1"/>
</dbReference>
<comment type="caution">
    <text evidence="2">The sequence shown here is derived from an EMBL/GenBank/DDBJ whole genome shotgun (WGS) entry which is preliminary data.</text>
</comment>
<name>A0A0M2HYP1_9MICO</name>
<dbReference type="AlphaFoldDB" id="A0A0M2HYP1"/>
<feature type="transmembrane region" description="Helical" evidence="1">
    <location>
        <begin position="98"/>
        <end position="119"/>
    </location>
</feature>